<dbReference type="KEGG" id="barh:WN72_23160"/>
<organism evidence="1 2">
    <name type="scientific">Bradyrhizobium arachidis</name>
    <dbReference type="NCBI Taxonomy" id="858423"/>
    <lineage>
        <taxon>Bacteria</taxon>
        <taxon>Pseudomonadati</taxon>
        <taxon>Pseudomonadota</taxon>
        <taxon>Alphaproteobacteria</taxon>
        <taxon>Hyphomicrobiales</taxon>
        <taxon>Nitrobacteraceae</taxon>
        <taxon>Bradyrhizobium</taxon>
    </lineage>
</organism>
<accession>A0AAE7TH35</accession>
<proteinExistence type="predicted"/>
<sequence>MDEDPLIRRAERAIYENLVTRTQVRKSLLEAKITAARVQAAVQMVRMESNRRTCPGMGDRTEAFQENPAAKEASGSSAETMLWHASVSIGR</sequence>
<evidence type="ECO:0000313" key="1">
    <source>
        <dbReference type="EMBL" id="QOZ68902.1"/>
    </source>
</evidence>
<dbReference type="Proteomes" id="UP000594015">
    <property type="component" value="Chromosome"/>
</dbReference>
<dbReference type="EMBL" id="CP030050">
    <property type="protein sequence ID" value="QOZ68902.1"/>
    <property type="molecule type" value="Genomic_DNA"/>
</dbReference>
<reference evidence="1 2" key="1">
    <citation type="submission" date="2018-06" db="EMBL/GenBank/DDBJ databases">
        <title>Comparative genomics of Bradyrhizobium nodulating Arachidis hypogaea.</title>
        <authorList>
            <person name="Li Y."/>
        </authorList>
    </citation>
    <scope>NUCLEOTIDE SEQUENCE [LARGE SCALE GENOMIC DNA]</scope>
    <source>
        <strain evidence="1 2">CCBAU 051107</strain>
    </source>
</reference>
<dbReference type="AlphaFoldDB" id="A0AAE7TH35"/>
<evidence type="ECO:0000313" key="2">
    <source>
        <dbReference type="Proteomes" id="UP000594015"/>
    </source>
</evidence>
<gene>
    <name evidence="1" type="ORF">WN72_23160</name>
</gene>
<protein>
    <submittedName>
        <fullName evidence="1">Uncharacterized protein</fullName>
    </submittedName>
</protein>
<name>A0AAE7TH35_9BRAD</name>